<name>R0MDG3_NOSB1</name>
<evidence type="ECO:0000313" key="2">
    <source>
        <dbReference type="Proteomes" id="UP000016927"/>
    </source>
</evidence>
<protein>
    <submittedName>
        <fullName evidence="1">Uncharacterized protein</fullName>
    </submittedName>
</protein>
<dbReference type="HOGENOM" id="CLU_2979686_0_0_1"/>
<evidence type="ECO:0000313" key="1">
    <source>
        <dbReference type="EMBL" id="EOB12115.1"/>
    </source>
</evidence>
<organism evidence="1 2">
    <name type="scientific">Nosema bombycis (strain CQ1 / CVCC 102059)</name>
    <name type="common">Microsporidian parasite</name>
    <name type="synonym">Pebrine of silkworm</name>
    <dbReference type="NCBI Taxonomy" id="578461"/>
    <lineage>
        <taxon>Eukaryota</taxon>
        <taxon>Fungi</taxon>
        <taxon>Fungi incertae sedis</taxon>
        <taxon>Microsporidia</taxon>
        <taxon>Nosematidae</taxon>
        <taxon>Nosema</taxon>
    </lineage>
</organism>
<accession>R0MDG3</accession>
<keyword evidence="2" id="KW-1185">Reference proteome</keyword>
<dbReference type="EMBL" id="KB909449">
    <property type="protein sequence ID" value="EOB12115.1"/>
    <property type="molecule type" value="Genomic_DNA"/>
</dbReference>
<dbReference type="VEuPathDB" id="MicrosporidiaDB:NBO_542g0001"/>
<reference evidence="1 2" key="1">
    <citation type="journal article" date="2013" name="BMC Genomics">
        <title>Comparative genomics of parasitic silkworm microsporidia reveal an association between genome expansion and host adaptation.</title>
        <authorList>
            <person name="Pan G."/>
            <person name="Xu J."/>
            <person name="Li T."/>
            <person name="Xia Q."/>
            <person name="Liu S.L."/>
            <person name="Zhang G."/>
            <person name="Li S."/>
            <person name="Li C."/>
            <person name="Liu H."/>
            <person name="Yang L."/>
            <person name="Liu T."/>
            <person name="Zhang X."/>
            <person name="Wu Z."/>
            <person name="Fan W."/>
            <person name="Dang X."/>
            <person name="Xiang H."/>
            <person name="Tao M."/>
            <person name="Li Y."/>
            <person name="Hu J."/>
            <person name="Li Z."/>
            <person name="Lin L."/>
            <person name="Luo J."/>
            <person name="Geng L."/>
            <person name="Wang L."/>
            <person name="Long M."/>
            <person name="Wan Y."/>
            <person name="He N."/>
            <person name="Zhang Z."/>
            <person name="Lu C."/>
            <person name="Keeling P.J."/>
            <person name="Wang J."/>
            <person name="Xiang Z."/>
            <person name="Zhou Z."/>
        </authorList>
    </citation>
    <scope>NUCLEOTIDE SEQUENCE [LARGE SCALE GENOMIC DNA]</scope>
    <source>
        <strain evidence="2">CQ1 / CVCC 102059</strain>
    </source>
</reference>
<sequence>MFIENLDSLRLNIKAIVNILTVLRNKECSISRNFRYKVPVICLKYSTQNTALKLSPCS</sequence>
<dbReference type="AlphaFoldDB" id="R0MDG3"/>
<dbReference type="Proteomes" id="UP000016927">
    <property type="component" value="Unassembled WGS sequence"/>
</dbReference>
<gene>
    <name evidence="1" type="ORF">NBO_542g0001</name>
</gene>
<proteinExistence type="predicted"/>